<dbReference type="EMBL" id="FJVC01000512">
    <property type="protein sequence ID" value="CZT51824.1"/>
    <property type="molecule type" value="Genomic_DNA"/>
</dbReference>
<proteinExistence type="predicted"/>
<gene>
    <name evidence="2" type="ORF">RSE6_13027</name>
</gene>
<dbReference type="AlphaFoldDB" id="A0A1E1MRU7"/>
<name>A0A1E1MRU7_RHYSE</name>
<reference evidence="3" key="1">
    <citation type="submission" date="2016-03" db="EMBL/GenBank/DDBJ databases">
        <authorList>
            <person name="Guldener U."/>
        </authorList>
    </citation>
    <scope>NUCLEOTIDE SEQUENCE [LARGE SCALE GENOMIC DNA]</scope>
</reference>
<evidence type="ECO:0000313" key="2">
    <source>
        <dbReference type="EMBL" id="CZT51824.1"/>
    </source>
</evidence>
<evidence type="ECO:0000256" key="1">
    <source>
        <dbReference type="SAM" id="MobiDB-lite"/>
    </source>
</evidence>
<evidence type="ECO:0000313" key="3">
    <source>
        <dbReference type="Proteomes" id="UP000177625"/>
    </source>
</evidence>
<keyword evidence="3" id="KW-1185">Reference proteome</keyword>
<feature type="compositionally biased region" description="Polar residues" evidence="1">
    <location>
        <begin position="151"/>
        <end position="162"/>
    </location>
</feature>
<accession>A0A1E1MRU7</accession>
<feature type="region of interest" description="Disordered" evidence="1">
    <location>
        <begin position="144"/>
        <end position="176"/>
    </location>
</feature>
<protein>
    <submittedName>
        <fullName evidence="2">Uncharacterized protein</fullName>
    </submittedName>
</protein>
<sequence length="187" mass="20294">MSINSSSPSSTSIARTSIRSSSLSLSSLYLAMLSGRKTMQACTSSSVACTLSSEVTATKHTSSTTFLYVTVPYVLQTPIFNFEFATTKFQTPNERQNTHCTGTDQIMAKYEPHRVLQRLEAALTHRVGRRIGARAGDGAISQLCVRDNRPPKSTASPTSSDRCLTPQDRDNDGSIVGRLSKTGLIRV</sequence>
<dbReference type="Proteomes" id="UP000177625">
    <property type="component" value="Unassembled WGS sequence"/>
</dbReference>
<organism evidence="2 3">
    <name type="scientific">Rhynchosporium secalis</name>
    <name type="common">Barley scald fungus</name>
    <dbReference type="NCBI Taxonomy" id="38038"/>
    <lineage>
        <taxon>Eukaryota</taxon>
        <taxon>Fungi</taxon>
        <taxon>Dikarya</taxon>
        <taxon>Ascomycota</taxon>
        <taxon>Pezizomycotina</taxon>
        <taxon>Leotiomycetes</taxon>
        <taxon>Helotiales</taxon>
        <taxon>Ploettnerulaceae</taxon>
        <taxon>Rhynchosporium</taxon>
    </lineage>
</organism>